<evidence type="ECO:0000313" key="18">
    <source>
        <dbReference type="Proteomes" id="UP000027093"/>
    </source>
</evidence>
<keyword evidence="7 14" id="KW-0547">Nucleotide-binding</keyword>
<comment type="catalytic activity">
    <reaction evidence="14">
        <text>(R)-mevalonate + ATP = (R)-5-phosphomevalonate + ADP + H(+)</text>
        <dbReference type="Rhea" id="RHEA:17065"/>
        <dbReference type="ChEBI" id="CHEBI:15378"/>
        <dbReference type="ChEBI" id="CHEBI:30616"/>
        <dbReference type="ChEBI" id="CHEBI:36464"/>
        <dbReference type="ChEBI" id="CHEBI:58146"/>
        <dbReference type="ChEBI" id="CHEBI:456216"/>
        <dbReference type="EC" id="2.7.1.36"/>
    </reaction>
</comment>
<dbReference type="EMBL" id="CP007536">
    <property type="protein sequence ID" value="AIC15418.1"/>
    <property type="molecule type" value="Genomic_DNA"/>
</dbReference>
<dbReference type="InterPro" id="IPR036554">
    <property type="entry name" value="GHMP_kinase_C_sf"/>
</dbReference>
<dbReference type="HAMAP" id="MF_00217">
    <property type="entry name" value="Mevalonate_kinase"/>
    <property type="match status" value="1"/>
</dbReference>
<evidence type="ECO:0000256" key="8">
    <source>
        <dbReference type="ARBA" id="ARBA00022777"/>
    </source>
</evidence>
<dbReference type="GeneID" id="74946448"/>
<dbReference type="GO" id="GO:0019287">
    <property type="term" value="P:isopentenyl diphosphate biosynthetic process, mevalonate pathway"/>
    <property type="evidence" value="ECO:0007669"/>
    <property type="project" value="UniProtKB-UniRule"/>
</dbReference>
<comment type="subcellular location">
    <subcellularLocation>
        <location evidence="1 14">Cytoplasm</location>
    </subcellularLocation>
</comment>
<keyword evidence="11 14" id="KW-0443">Lipid metabolism</keyword>
<dbReference type="InterPro" id="IPR022937">
    <property type="entry name" value="Mevalonate_kinase_arc"/>
</dbReference>
<comment type="subunit">
    <text evidence="14">Homodimer.</text>
</comment>
<dbReference type="Gene3D" id="3.30.230.10">
    <property type="match status" value="1"/>
</dbReference>
<dbReference type="InterPro" id="IPR013750">
    <property type="entry name" value="GHMP_kinase_C_dom"/>
</dbReference>
<keyword evidence="10 14" id="KW-0460">Magnesium</keyword>
<keyword evidence="9 14" id="KW-0067">ATP-binding</keyword>
<dbReference type="GO" id="GO:0005524">
    <property type="term" value="F:ATP binding"/>
    <property type="evidence" value="ECO:0007669"/>
    <property type="project" value="UniProtKB-UniRule"/>
</dbReference>
<dbReference type="InterPro" id="IPR020568">
    <property type="entry name" value="Ribosomal_Su5_D2-typ_SF"/>
</dbReference>
<dbReference type="EC" id="2.7.1.36" evidence="3 14"/>
<dbReference type="HOGENOM" id="CLU_017814_0_0_2"/>
<protein>
    <recommendedName>
        <fullName evidence="3 14">Mevalonate kinase</fullName>
        <shortName evidence="14">MK</shortName>
        <shortName evidence="14">MVK</shortName>
        <ecNumber evidence="3 14">2.7.1.36</ecNumber>
    </recommendedName>
</protein>
<comment type="similarity">
    <text evidence="2 14">Belongs to the GHMP kinase family. Mevalonate kinase subfamily.</text>
</comment>
<comment type="cofactor">
    <cofactor evidence="14">
        <name>Mg(2+)</name>
        <dbReference type="ChEBI" id="CHEBI:18420"/>
    </cofactor>
</comment>
<evidence type="ECO:0000256" key="11">
    <source>
        <dbReference type="ARBA" id="ARBA00023098"/>
    </source>
</evidence>
<keyword evidence="5 14" id="KW-0444">Lipid biosynthesis</keyword>
<evidence type="ECO:0000256" key="2">
    <source>
        <dbReference type="ARBA" id="ARBA00006495"/>
    </source>
</evidence>
<evidence type="ECO:0000256" key="6">
    <source>
        <dbReference type="ARBA" id="ARBA00022679"/>
    </source>
</evidence>
<evidence type="ECO:0000256" key="10">
    <source>
        <dbReference type="ARBA" id="ARBA00022842"/>
    </source>
</evidence>
<evidence type="ECO:0000256" key="3">
    <source>
        <dbReference type="ARBA" id="ARBA00012103"/>
    </source>
</evidence>
<evidence type="ECO:0000259" key="15">
    <source>
        <dbReference type="Pfam" id="PF00288"/>
    </source>
</evidence>
<dbReference type="Proteomes" id="UP000027093">
    <property type="component" value="Chromosome"/>
</dbReference>
<organism evidence="17 18">
    <name type="scientific">Nitrososphaera viennensis EN76</name>
    <dbReference type="NCBI Taxonomy" id="926571"/>
    <lineage>
        <taxon>Archaea</taxon>
        <taxon>Nitrososphaerota</taxon>
        <taxon>Nitrososphaeria</taxon>
        <taxon>Nitrososphaerales</taxon>
        <taxon>Nitrososphaeraceae</taxon>
        <taxon>Nitrososphaera</taxon>
    </lineage>
</organism>
<keyword evidence="8 14" id="KW-0418">Kinase</keyword>
<name>A0A060HIS7_9ARCH</name>
<keyword evidence="18" id="KW-1185">Reference proteome</keyword>
<dbReference type="Pfam" id="PF00288">
    <property type="entry name" value="GHMP_kinases_N"/>
    <property type="match status" value="1"/>
</dbReference>
<dbReference type="GO" id="GO:0004496">
    <property type="term" value="F:mevalonate kinase activity"/>
    <property type="evidence" value="ECO:0007669"/>
    <property type="project" value="UniProtKB-UniRule"/>
</dbReference>
<proteinExistence type="inferred from homology"/>
<dbReference type="STRING" id="926571.NVIE_011870"/>
<dbReference type="SUPFAM" id="SSF54211">
    <property type="entry name" value="Ribosomal protein S5 domain 2-like"/>
    <property type="match status" value="1"/>
</dbReference>
<dbReference type="InterPro" id="IPR006204">
    <property type="entry name" value="GHMP_kinase_N_dom"/>
</dbReference>
<evidence type="ECO:0000256" key="14">
    <source>
        <dbReference type="HAMAP-Rule" id="MF_00217"/>
    </source>
</evidence>
<feature type="binding site" evidence="14">
    <location>
        <begin position="113"/>
        <end position="123"/>
    </location>
    <ligand>
        <name>ATP</name>
        <dbReference type="ChEBI" id="CHEBI:30616"/>
    </ligand>
</feature>
<sequence length="331" mass="34635">MTVTATAVAKARAAAPAKIILFGEHFVVYGNPAILASINRRITVTAKKSRDGGKVKIKSDIASGEFDGSTFRLIEGANARATLEPLYYAARQALDDKKQQKGGLEIEIKSDIPYGVGLGSSAAALVATIAAVESLLGRADKKKVCESAIEAEKIIHKNSSGADCFVSTFGGMMHYSKGGGFKKVEAKTKLFLVIGDTGIKHNTGDLVSSVRKLKEANQMAFSGLMSQSRDICNQALAALNSGNTEHLGMLMNENQLLLERLGVSHEKADDLIDVARRAGALGAKITGAGGGGAIIALAASKEDSERIASAIKETGQGAFEVEIDTKGLVLG</sequence>
<dbReference type="NCBIfam" id="TIGR00549">
    <property type="entry name" value="mevalon_kin"/>
    <property type="match status" value="1"/>
</dbReference>
<evidence type="ECO:0000313" key="17">
    <source>
        <dbReference type="EMBL" id="AIC15418.1"/>
    </source>
</evidence>
<dbReference type="UniPathway" id="UPA00057">
    <property type="reaction ID" value="UER00098"/>
</dbReference>
<dbReference type="PANTHER" id="PTHR43290">
    <property type="entry name" value="MEVALONATE KINASE"/>
    <property type="match status" value="1"/>
</dbReference>
<feature type="active site" description="Proton acceptor" evidence="14">
    <location>
        <position position="163"/>
    </location>
</feature>
<dbReference type="GO" id="GO:0000287">
    <property type="term" value="F:magnesium ion binding"/>
    <property type="evidence" value="ECO:0007669"/>
    <property type="project" value="UniProtKB-UniRule"/>
</dbReference>
<dbReference type="OrthoDB" id="19001at2157"/>
<dbReference type="Gene3D" id="3.30.70.890">
    <property type="entry name" value="GHMP kinase, C-terminal domain"/>
    <property type="match status" value="1"/>
</dbReference>
<dbReference type="InterPro" id="IPR006205">
    <property type="entry name" value="Mev_gal_kin"/>
</dbReference>
<dbReference type="PROSITE" id="PS00627">
    <property type="entry name" value="GHMP_KINASES_ATP"/>
    <property type="match status" value="1"/>
</dbReference>
<comment type="pathway">
    <text evidence="13 14">Isoprenoid biosynthesis; isopentenyl diphosphate biosynthesis via mevalonate pathway; isopentenyl diphosphate from (R)-mevalonate: step 1/3.</text>
</comment>
<evidence type="ECO:0000259" key="16">
    <source>
        <dbReference type="Pfam" id="PF08544"/>
    </source>
</evidence>
<reference evidence="17 18" key="1">
    <citation type="journal article" date="2014" name="Int. J. Syst. Evol. Microbiol.">
        <title>Nitrososphaera viennensis gen. nov., sp. nov., an aerobic and mesophilic, ammonia-oxidizing archaeon from soil and a member of the archaeal phylum Thaumarchaeota.</title>
        <authorList>
            <person name="Stieglmeier M."/>
            <person name="Klingl A."/>
            <person name="Alves R.J."/>
            <person name="Rittmann S.K."/>
            <person name="Melcher M."/>
            <person name="Leisch N."/>
            <person name="Schleper C."/>
        </authorList>
    </citation>
    <scope>NUCLEOTIDE SEQUENCE [LARGE SCALE GENOMIC DNA]</scope>
    <source>
        <strain evidence="17">EN76</strain>
    </source>
</reference>
<dbReference type="AlphaFoldDB" id="A0A060HIS7"/>
<dbReference type="GO" id="GO:0005829">
    <property type="term" value="C:cytosol"/>
    <property type="evidence" value="ECO:0007669"/>
    <property type="project" value="TreeGrafter"/>
</dbReference>
<dbReference type="SUPFAM" id="SSF55060">
    <property type="entry name" value="GHMP Kinase, C-terminal domain"/>
    <property type="match status" value="1"/>
</dbReference>
<evidence type="ECO:0000256" key="7">
    <source>
        <dbReference type="ARBA" id="ARBA00022741"/>
    </source>
</evidence>
<keyword evidence="12 14" id="KW-0414">Isoprene biosynthesis</keyword>
<evidence type="ECO:0000256" key="1">
    <source>
        <dbReference type="ARBA" id="ARBA00004496"/>
    </source>
</evidence>
<evidence type="ECO:0000256" key="5">
    <source>
        <dbReference type="ARBA" id="ARBA00022516"/>
    </source>
</evidence>
<feature type="domain" description="GHMP kinase N-terminal" evidence="15">
    <location>
        <begin position="89"/>
        <end position="171"/>
    </location>
</feature>
<evidence type="ECO:0000256" key="4">
    <source>
        <dbReference type="ARBA" id="ARBA00022490"/>
    </source>
</evidence>
<evidence type="ECO:0000256" key="9">
    <source>
        <dbReference type="ARBA" id="ARBA00022840"/>
    </source>
</evidence>
<evidence type="ECO:0000256" key="12">
    <source>
        <dbReference type="ARBA" id="ARBA00023229"/>
    </source>
</evidence>
<dbReference type="KEGG" id="nvn:NVIE_011870"/>
<dbReference type="InterPro" id="IPR014721">
    <property type="entry name" value="Ribsml_uS5_D2-typ_fold_subgr"/>
</dbReference>
<comment type="function">
    <text evidence="14">Catalyzes the phosphorylation of (R)-mevalonate (MVA) to (R)-mevalonate 5-phosphate (MVAP). Functions in the mevalonate (MVA) pathway leading to isopentenyl diphosphate (IPP), a key precursor for the biosynthesis of isoprenoid compounds such as archaeal membrane lipids.</text>
</comment>
<dbReference type="InterPro" id="IPR006203">
    <property type="entry name" value="GHMP_knse_ATP-bd_CS"/>
</dbReference>
<accession>A0A060HIS7</accession>
<keyword evidence="4 14" id="KW-0963">Cytoplasm</keyword>
<gene>
    <name evidence="14 17" type="primary">mvk</name>
    <name evidence="17" type="ORF">NVIE_011870</name>
</gene>
<feature type="domain" description="GHMP kinase C-terminal" evidence="16">
    <location>
        <begin position="236"/>
        <end position="315"/>
    </location>
</feature>
<dbReference type="PRINTS" id="PR00959">
    <property type="entry name" value="MEVGALKINASE"/>
</dbReference>
<dbReference type="Pfam" id="PF08544">
    <property type="entry name" value="GHMP_kinases_C"/>
    <property type="match status" value="1"/>
</dbReference>
<dbReference type="RefSeq" id="WP_075054427.1">
    <property type="nucleotide sequence ID" value="NZ_CP007536.1"/>
</dbReference>
<dbReference type="PANTHER" id="PTHR43290:SF2">
    <property type="entry name" value="MEVALONATE KINASE"/>
    <property type="match status" value="1"/>
</dbReference>
<keyword evidence="6 14" id="KW-0808">Transferase</keyword>
<evidence type="ECO:0000256" key="13">
    <source>
        <dbReference type="ARBA" id="ARBA00029438"/>
    </source>
</evidence>